<evidence type="ECO:0000259" key="6">
    <source>
        <dbReference type="PROSITE" id="PS50883"/>
    </source>
</evidence>
<dbReference type="PANTHER" id="PTHR44757">
    <property type="entry name" value="DIGUANYLATE CYCLASE DGCP"/>
    <property type="match status" value="1"/>
</dbReference>
<accession>A0A5K1I7D4</accession>
<dbReference type="CDD" id="cd00130">
    <property type="entry name" value="PAS"/>
    <property type="match status" value="1"/>
</dbReference>
<dbReference type="PANTHER" id="PTHR44757:SF2">
    <property type="entry name" value="BIOFILM ARCHITECTURE MAINTENANCE PROTEIN MBAA"/>
    <property type="match status" value="1"/>
</dbReference>
<dbReference type="InterPro" id="IPR029787">
    <property type="entry name" value="Nucleotide_cyclase"/>
</dbReference>
<evidence type="ECO:0000313" key="9">
    <source>
        <dbReference type="Proteomes" id="UP000326725"/>
    </source>
</evidence>
<dbReference type="Pfam" id="PF08448">
    <property type="entry name" value="PAS_4"/>
    <property type="match status" value="1"/>
</dbReference>
<dbReference type="SUPFAM" id="SSF55073">
    <property type="entry name" value="Nucleotide cyclase"/>
    <property type="match status" value="1"/>
</dbReference>
<evidence type="ECO:0000259" key="4">
    <source>
        <dbReference type="PROSITE" id="PS50112"/>
    </source>
</evidence>
<evidence type="ECO:0000256" key="2">
    <source>
        <dbReference type="PROSITE-ProRule" id="PRU00169"/>
    </source>
</evidence>
<dbReference type="PROSITE" id="PS50110">
    <property type="entry name" value="RESPONSE_REGULATORY"/>
    <property type="match status" value="1"/>
</dbReference>
<dbReference type="InterPro" id="IPR001633">
    <property type="entry name" value="EAL_dom"/>
</dbReference>
<dbReference type="Pfam" id="PF00563">
    <property type="entry name" value="EAL"/>
    <property type="match status" value="1"/>
</dbReference>
<dbReference type="Gene3D" id="3.30.70.270">
    <property type="match status" value="1"/>
</dbReference>
<dbReference type="Gene3D" id="3.20.20.450">
    <property type="entry name" value="EAL domain"/>
    <property type="match status" value="1"/>
</dbReference>
<dbReference type="InterPro" id="IPR013656">
    <property type="entry name" value="PAS_4"/>
</dbReference>
<feature type="domain" description="PAC" evidence="5">
    <location>
        <begin position="229"/>
        <end position="283"/>
    </location>
</feature>
<feature type="domain" description="Response regulatory" evidence="3">
    <location>
        <begin position="26"/>
        <end position="143"/>
    </location>
</feature>
<dbReference type="InterPro" id="IPR000160">
    <property type="entry name" value="GGDEF_dom"/>
</dbReference>
<dbReference type="InterPro" id="IPR001789">
    <property type="entry name" value="Sig_transdc_resp-reg_receiver"/>
</dbReference>
<dbReference type="CDD" id="cd01948">
    <property type="entry name" value="EAL"/>
    <property type="match status" value="1"/>
</dbReference>
<dbReference type="InterPro" id="IPR035965">
    <property type="entry name" value="PAS-like_dom_sf"/>
</dbReference>
<evidence type="ECO:0000259" key="7">
    <source>
        <dbReference type="PROSITE" id="PS50887"/>
    </source>
</evidence>
<sequence>MTLDTDQRLTLGAAQPPPPTLLRSAPVLIVDDTPSKRLAMKAALEPLGHRLVEADSGVAALRLIMQEDFAVILLDVTMPGMDGFETAKLIRERWQSEMTPIIFVTAFSSDEVGQVDHYAGGAVDFLFAPIPPAELRSKVSFFAHVFLNAENLAARSRVVQQTADQLRSLTDAAPIGIFQTDANNRYVYTNARWSEITGITADEALGCDWDSIIDAESRANDEDTLADSASLRYRFTIEGVEGGPRVVLVTTQAMHDVDGQRSGWVGTLSDITDLTLAQELLARTAAQQTAVAELGRYALAADDIASVARAAETTITGILGPDDWHARVTLRGEPDAPEVDEQTGGVIRVDVGDLATISVWNDSGSQLSFDGHQFVGDVANHLDSMLRRAGANVQFEHLATHDPLTELPNRTLFLDRLEQVQMGAKRTSHRHAVLFLDLDGFKFVNDGLGHDVGDQLLISVVDRLRSIMRPPDTLARFGGDEFAILCPNIGNERTALAIGARIQAALDTPFQLKSLELLATASIGIAIGDESTDGADLLRDADAAMYRAKGNGRNCVALFDIDIQRRAQEHLARATGLRGALANGEIEPHYQPIVNLGTGRVVGVEALARWRTSSGELISPDTFIALAEEIGLIEPLGQHILRTACRDALVWHQASPAPFMLSVNVSPRQFASGDFASMVLTALADTGFPATCLHLEITESALMNEPSVKTTMGELRKHGIKFAIDDFGTGYSSLSSLRRLPVDILKIDKSFVSGITTNAQDRALITAAIDLARSFGLTAIAEGVETQEQLRELTGLDCDLAQGYLWSRPVAAEKVADVMENVGKITHMKVSPMRITRMD</sequence>
<dbReference type="SMART" id="SM00448">
    <property type="entry name" value="REC"/>
    <property type="match status" value="1"/>
</dbReference>
<dbReference type="InterPro" id="IPR000014">
    <property type="entry name" value="PAS"/>
</dbReference>
<dbReference type="Gene3D" id="3.40.50.2300">
    <property type="match status" value="1"/>
</dbReference>
<dbReference type="GO" id="GO:0003824">
    <property type="term" value="F:catalytic activity"/>
    <property type="evidence" value="ECO:0007669"/>
    <property type="project" value="UniProtKB-ARBA"/>
</dbReference>
<keyword evidence="2" id="KW-0597">Phosphoprotein</keyword>
<dbReference type="InterPro" id="IPR035919">
    <property type="entry name" value="EAL_sf"/>
</dbReference>
<dbReference type="SMART" id="SM00091">
    <property type="entry name" value="PAS"/>
    <property type="match status" value="1"/>
</dbReference>
<name>A0A5K1I7D4_9GAMM</name>
<dbReference type="SMART" id="SM00052">
    <property type="entry name" value="EAL"/>
    <property type="match status" value="1"/>
</dbReference>
<dbReference type="RefSeq" id="WP_151444181.1">
    <property type="nucleotide sequence ID" value="NZ_CABVOU010000039.1"/>
</dbReference>
<dbReference type="InterPro" id="IPR011006">
    <property type="entry name" value="CheY-like_superfamily"/>
</dbReference>
<keyword evidence="9" id="KW-1185">Reference proteome</keyword>
<dbReference type="NCBIfam" id="TIGR00254">
    <property type="entry name" value="GGDEF"/>
    <property type="match status" value="1"/>
</dbReference>
<dbReference type="AlphaFoldDB" id="A0A5K1I7D4"/>
<dbReference type="Gene3D" id="3.30.450.20">
    <property type="entry name" value="PAS domain"/>
    <property type="match status" value="1"/>
</dbReference>
<comment type="cofactor">
    <cofactor evidence="1">
        <name>Mg(2+)</name>
        <dbReference type="ChEBI" id="CHEBI:18420"/>
    </cofactor>
</comment>
<dbReference type="InterPro" id="IPR043128">
    <property type="entry name" value="Rev_trsase/Diguanyl_cyclase"/>
</dbReference>
<dbReference type="InterPro" id="IPR052155">
    <property type="entry name" value="Biofilm_reg_signaling"/>
</dbReference>
<organism evidence="8 9">
    <name type="scientific">Halomonas lysinitropha</name>
    <dbReference type="NCBI Taxonomy" id="2607506"/>
    <lineage>
        <taxon>Bacteria</taxon>
        <taxon>Pseudomonadati</taxon>
        <taxon>Pseudomonadota</taxon>
        <taxon>Gammaproteobacteria</taxon>
        <taxon>Oceanospirillales</taxon>
        <taxon>Halomonadaceae</taxon>
        <taxon>Halomonas</taxon>
    </lineage>
</organism>
<dbReference type="SUPFAM" id="SSF52172">
    <property type="entry name" value="CheY-like"/>
    <property type="match status" value="1"/>
</dbReference>
<gene>
    <name evidence="8" type="primary">cph2_8</name>
    <name evidence="8" type="ORF">HALO32_02477</name>
</gene>
<dbReference type="PROSITE" id="PS50113">
    <property type="entry name" value="PAC"/>
    <property type="match status" value="1"/>
</dbReference>
<evidence type="ECO:0000259" key="5">
    <source>
        <dbReference type="PROSITE" id="PS50113"/>
    </source>
</evidence>
<reference evidence="8 9" key="1">
    <citation type="submission" date="2019-09" db="EMBL/GenBank/DDBJ databases">
        <authorList>
            <person name="Criscuolo A."/>
        </authorList>
    </citation>
    <scope>NUCLEOTIDE SEQUENCE [LARGE SCALE GENOMIC DNA]</scope>
    <source>
        <strain evidence="9">3(2)</strain>
    </source>
</reference>
<dbReference type="SUPFAM" id="SSF141868">
    <property type="entry name" value="EAL domain-like"/>
    <property type="match status" value="1"/>
</dbReference>
<dbReference type="PROSITE" id="PS50112">
    <property type="entry name" value="PAS"/>
    <property type="match status" value="1"/>
</dbReference>
<dbReference type="Pfam" id="PF00072">
    <property type="entry name" value="Response_reg"/>
    <property type="match status" value="1"/>
</dbReference>
<dbReference type="EMBL" id="CABVOU010000039">
    <property type="protein sequence ID" value="VVZ96381.1"/>
    <property type="molecule type" value="Genomic_DNA"/>
</dbReference>
<dbReference type="SMART" id="SM00267">
    <property type="entry name" value="GGDEF"/>
    <property type="match status" value="1"/>
</dbReference>
<feature type="domain" description="GGDEF" evidence="7">
    <location>
        <begin position="429"/>
        <end position="561"/>
    </location>
</feature>
<dbReference type="PROSITE" id="PS50883">
    <property type="entry name" value="EAL"/>
    <property type="match status" value="1"/>
</dbReference>
<dbReference type="PROSITE" id="PS50887">
    <property type="entry name" value="GGDEF"/>
    <property type="match status" value="1"/>
</dbReference>
<dbReference type="GO" id="GO:0000160">
    <property type="term" value="P:phosphorelay signal transduction system"/>
    <property type="evidence" value="ECO:0007669"/>
    <property type="project" value="InterPro"/>
</dbReference>
<feature type="modified residue" description="4-aspartylphosphate" evidence="2">
    <location>
        <position position="75"/>
    </location>
</feature>
<dbReference type="FunFam" id="3.30.70.270:FF:000001">
    <property type="entry name" value="Diguanylate cyclase domain protein"/>
    <property type="match status" value="1"/>
</dbReference>
<dbReference type="SUPFAM" id="SSF55785">
    <property type="entry name" value="PYP-like sensor domain (PAS domain)"/>
    <property type="match status" value="1"/>
</dbReference>
<dbReference type="Proteomes" id="UP000326725">
    <property type="component" value="Unassembled WGS sequence"/>
</dbReference>
<protein>
    <submittedName>
        <fullName evidence="8">Phytochrome-like protein cph2</fullName>
    </submittedName>
</protein>
<dbReference type="InterPro" id="IPR000700">
    <property type="entry name" value="PAS-assoc_C"/>
</dbReference>
<feature type="domain" description="EAL" evidence="6">
    <location>
        <begin position="570"/>
        <end position="823"/>
    </location>
</feature>
<evidence type="ECO:0000313" key="8">
    <source>
        <dbReference type="EMBL" id="VVZ96381.1"/>
    </source>
</evidence>
<dbReference type="Pfam" id="PF00990">
    <property type="entry name" value="GGDEF"/>
    <property type="match status" value="1"/>
</dbReference>
<proteinExistence type="predicted"/>
<evidence type="ECO:0000256" key="1">
    <source>
        <dbReference type="ARBA" id="ARBA00001946"/>
    </source>
</evidence>
<dbReference type="NCBIfam" id="TIGR00229">
    <property type="entry name" value="sensory_box"/>
    <property type="match status" value="1"/>
</dbReference>
<feature type="domain" description="PAS" evidence="4">
    <location>
        <begin position="162"/>
        <end position="206"/>
    </location>
</feature>
<evidence type="ECO:0000259" key="3">
    <source>
        <dbReference type="PROSITE" id="PS50110"/>
    </source>
</evidence>
<dbReference type="CDD" id="cd01949">
    <property type="entry name" value="GGDEF"/>
    <property type="match status" value="1"/>
</dbReference>